<feature type="domain" description="NADP-dependent oxidoreductase" evidence="1">
    <location>
        <begin position="4"/>
        <end position="273"/>
    </location>
</feature>
<gene>
    <name evidence="2" type="ORF">SAMN05443292_0840</name>
</gene>
<dbReference type="InterPro" id="IPR020471">
    <property type="entry name" value="AKR"/>
</dbReference>
<organism evidence="2 3">
    <name type="scientific">Halpernia frigidisoli</name>
    <dbReference type="NCBI Taxonomy" id="1125876"/>
    <lineage>
        <taxon>Bacteria</taxon>
        <taxon>Pseudomonadati</taxon>
        <taxon>Bacteroidota</taxon>
        <taxon>Flavobacteriia</taxon>
        <taxon>Flavobacteriales</taxon>
        <taxon>Weeksellaceae</taxon>
        <taxon>Chryseobacterium group</taxon>
        <taxon>Halpernia</taxon>
    </lineage>
</organism>
<keyword evidence="3" id="KW-1185">Reference proteome</keyword>
<proteinExistence type="predicted"/>
<dbReference type="GO" id="GO:0016491">
    <property type="term" value="F:oxidoreductase activity"/>
    <property type="evidence" value="ECO:0007669"/>
    <property type="project" value="InterPro"/>
</dbReference>
<protein>
    <submittedName>
        <fullName evidence="2">Predicted oxidoreductase</fullName>
    </submittedName>
</protein>
<dbReference type="AlphaFoldDB" id="A0A1I3E2F7"/>
<dbReference type="InterPro" id="IPR023210">
    <property type="entry name" value="NADP_OxRdtase_dom"/>
</dbReference>
<dbReference type="InterPro" id="IPR050523">
    <property type="entry name" value="AKR_Detox_Biosynth"/>
</dbReference>
<dbReference type="Pfam" id="PF00248">
    <property type="entry name" value="Aldo_ket_red"/>
    <property type="match status" value="1"/>
</dbReference>
<dbReference type="EMBL" id="FOQT01000001">
    <property type="protein sequence ID" value="SFH93167.1"/>
    <property type="molecule type" value="Genomic_DNA"/>
</dbReference>
<evidence type="ECO:0000313" key="2">
    <source>
        <dbReference type="EMBL" id="SFH93167.1"/>
    </source>
</evidence>
<dbReference type="PANTHER" id="PTHR43364">
    <property type="entry name" value="NADH-SPECIFIC METHYLGLYOXAL REDUCTASE-RELATED"/>
    <property type="match status" value="1"/>
</dbReference>
<dbReference type="SUPFAM" id="SSF51430">
    <property type="entry name" value="NAD(P)-linked oxidoreductase"/>
    <property type="match status" value="1"/>
</dbReference>
<dbReference type="OrthoDB" id="9773828at2"/>
<name>A0A1I3E2F7_9FLAO</name>
<dbReference type="RefSeq" id="WP_090078871.1">
    <property type="nucleotide sequence ID" value="NZ_FOQT01000001.1"/>
</dbReference>
<dbReference type="GO" id="GO:0005829">
    <property type="term" value="C:cytosol"/>
    <property type="evidence" value="ECO:0007669"/>
    <property type="project" value="TreeGrafter"/>
</dbReference>
<sequence>MFSKLIVGTMRWGIWGANFSIPETQNFIDASLEDGLTTFDCADIYGNYTTEELFGKAFSEMSVERDSVQIISKCGIEMPCDNRNYKVKAYNYSKHHILNSVDNSLKNLHTDYLDVLLLHRPSPLMNPEEIIECFEILKSQGKVNEFGVSNFSVSQFDLIDQHFPLITNQIEVSINETKAFNDGTLEQLMMKKLSPMAWSPMGNYFSEKTEQNLRIKKVVEKLCEKYGCEEDQILLAFILKHPSKILPVIGTSSIKHLKNAAASLKINLEHDDWFLLLEASRGKEVD</sequence>
<dbReference type="Proteomes" id="UP000198931">
    <property type="component" value="Unassembled WGS sequence"/>
</dbReference>
<dbReference type="PANTHER" id="PTHR43364:SF1">
    <property type="entry name" value="OXIDOREDUCTASE YDHF"/>
    <property type="match status" value="1"/>
</dbReference>
<dbReference type="PRINTS" id="PR00069">
    <property type="entry name" value="ALDKETRDTASE"/>
</dbReference>
<dbReference type="Gene3D" id="3.20.20.100">
    <property type="entry name" value="NADP-dependent oxidoreductase domain"/>
    <property type="match status" value="1"/>
</dbReference>
<evidence type="ECO:0000313" key="3">
    <source>
        <dbReference type="Proteomes" id="UP000198931"/>
    </source>
</evidence>
<dbReference type="InterPro" id="IPR036812">
    <property type="entry name" value="NAD(P)_OxRdtase_dom_sf"/>
</dbReference>
<dbReference type="STRING" id="1125876.SAMN05443292_0840"/>
<evidence type="ECO:0000259" key="1">
    <source>
        <dbReference type="Pfam" id="PF00248"/>
    </source>
</evidence>
<dbReference type="CDD" id="cd19092">
    <property type="entry name" value="AKR_BsYcsN_EcYdhF-like"/>
    <property type="match status" value="1"/>
</dbReference>
<reference evidence="2 3" key="1">
    <citation type="submission" date="2016-10" db="EMBL/GenBank/DDBJ databases">
        <authorList>
            <person name="de Groot N.N."/>
        </authorList>
    </citation>
    <scope>NUCLEOTIDE SEQUENCE [LARGE SCALE GENOMIC DNA]</scope>
    <source>
        <strain evidence="2 3">DSM 26000</strain>
    </source>
</reference>
<accession>A0A1I3E2F7</accession>